<feature type="region of interest" description="Disordered" evidence="1">
    <location>
        <begin position="61"/>
        <end position="84"/>
    </location>
</feature>
<evidence type="ECO:0000313" key="3">
    <source>
        <dbReference type="Proteomes" id="UP000244005"/>
    </source>
</evidence>
<reference evidence="3" key="1">
    <citation type="journal article" date="2017" name="Cell">
        <title>Insights into land plant evolution garnered from the Marchantia polymorpha genome.</title>
        <authorList>
            <person name="Bowman J.L."/>
            <person name="Kohchi T."/>
            <person name="Yamato K.T."/>
            <person name="Jenkins J."/>
            <person name="Shu S."/>
            <person name="Ishizaki K."/>
            <person name="Yamaoka S."/>
            <person name="Nishihama R."/>
            <person name="Nakamura Y."/>
            <person name="Berger F."/>
            <person name="Adam C."/>
            <person name="Aki S.S."/>
            <person name="Althoff F."/>
            <person name="Araki T."/>
            <person name="Arteaga-Vazquez M.A."/>
            <person name="Balasubrmanian S."/>
            <person name="Barry K."/>
            <person name="Bauer D."/>
            <person name="Boehm C.R."/>
            <person name="Briginshaw L."/>
            <person name="Caballero-Perez J."/>
            <person name="Catarino B."/>
            <person name="Chen F."/>
            <person name="Chiyoda S."/>
            <person name="Chovatia M."/>
            <person name="Davies K.M."/>
            <person name="Delmans M."/>
            <person name="Demura T."/>
            <person name="Dierschke T."/>
            <person name="Dolan L."/>
            <person name="Dorantes-Acosta A.E."/>
            <person name="Eklund D.M."/>
            <person name="Florent S.N."/>
            <person name="Flores-Sandoval E."/>
            <person name="Fujiyama A."/>
            <person name="Fukuzawa H."/>
            <person name="Galik B."/>
            <person name="Grimanelli D."/>
            <person name="Grimwood J."/>
            <person name="Grossniklaus U."/>
            <person name="Hamada T."/>
            <person name="Haseloff J."/>
            <person name="Hetherington A.J."/>
            <person name="Higo A."/>
            <person name="Hirakawa Y."/>
            <person name="Hundley H.N."/>
            <person name="Ikeda Y."/>
            <person name="Inoue K."/>
            <person name="Inoue S.I."/>
            <person name="Ishida S."/>
            <person name="Jia Q."/>
            <person name="Kakita M."/>
            <person name="Kanazawa T."/>
            <person name="Kawai Y."/>
            <person name="Kawashima T."/>
            <person name="Kennedy M."/>
            <person name="Kinose K."/>
            <person name="Kinoshita T."/>
            <person name="Kohara Y."/>
            <person name="Koide E."/>
            <person name="Komatsu K."/>
            <person name="Kopischke S."/>
            <person name="Kubo M."/>
            <person name="Kyozuka J."/>
            <person name="Lagercrantz U."/>
            <person name="Lin S.S."/>
            <person name="Lindquist E."/>
            <person name="Lipzen A.M."/>
            <person name="Lu C.W."/>
            <person name="De Luna E."/>
            <person name="Martienssen R.A."/>
            <person name="Minamino N."/>
            <person name="Mizutani M."/>
            <person name="Mizutani M."/>
            <person name="Mochizuki N."/>
            <person name="Monte I."/>
            <person name="Mosher R."/>
            <person name="Nagasaki H."/>
            <person name="Nakagami H."/>
            <person name="Naramoto S."/>
            <person name="Nishitani K."/>
            <person name="Ohtani M."/>
            <person name="Okamoto T."/>
            <person name="Okumura M."/>
            <person name="Phillips J."/>
            <person name="Pollak B."/>
            <person name="Reinders A."/>
            <person name="Rovekamp M."/>
            <person name="Sano R."/>
            <person name="Sawa S."/>
            <person name="Schmid M.W."/>
            <person name="Shirakawa M."/>
            <person name="Solano R."/>
            <person name="Spunde A."/>
            <person name="Suetsugu N."/>
            <person name="Sugano S."/>
            <person name="Sugiyama A."/>
            <person name="Sun R."/>
            <person name="Suzuki Y."/>
            <person name="Takenaka M."/>
            <person name="Takezawa D."/>
            <person name="Tomogane H."/>
            <person name="Tsuzuki M."/>
            <person name="Ueda T."/>
            <person name="Umeda M."/>
            <person name="Ward J.M."/>
            <person name="Watanabe Y."/>
            <person name="Yazaki K."/>
            <person name="Yokoyama R."/>
            <person name="Yoshitake Y."/>
            <person name="Yotsui I."/>
            <person name="Zachgo S."/>
            <person name="Schmutz J."/>
        </authorList>
    </citation>
    <scope>NUCLEOTIDE SEQUENCE [LARGE SCALE GENOMIC DNA]</scope>
    <source>
        <strain evidence="3">Tak-1</strain>
    </source>
</reference>
<evidence type="ECO:0000313" key="2">
    <source>
        <dbReference type="EMBL" id="PTQ50514.1"/>
    </source>
</evidence>
<dbReference type="AlphaFoldDB" id="A0A2R6XWN3"/>
<accession>A0A2R6XWN3</accession>
<protein>
    <submittedName>
        <fullName evidence="2">Uncharacterized protein</fullName>
    </submittedName>
</protein>
<sequence>MVYFRPPCMYASVVVRLAGPSTREFGRSTRRTGVPGGGRYLPAGTAFSLSLSLYLSVSRGSRRWSSSSSSAPRLARSCSRDASCSSLERECVAPGGVGGGGGGGRVAV</sequence>
<evidence type="ECO:0000256" key="1">
    <source>
        <dbReference type="SAM" id="MobiDB-lite"/>
    </source>
</evidence>
<gene>
    <name evidence="2" type="ORF">MARPO_0001s0463</name>
</gene>
<keyword evidence="3" id="KW-1185">Reference proteome</keyword>
<organism evidence="2 3">
    <name type="scientific">Marchantia polymorpha</name>
    <name type="common">Common liverwort</name>
    <name type="synonym">Marchantia aquatica</name>
    <dbReference type="NCBI Taxonomy" id="3197"/>
    <lineage>
        <taxon>Eukaryota</taxon>
        <taxon>Viridiplantae</taxon>
        <taxon>Streptophyta</taxon>
        <taxon>Embryophyta</taxon>
        <taxon>Marchantiophyta</taxon>
        <taxon>Marchantiopsida</taxon>
        <taxon>Marchantiidae</taxon>
        <taxon>Marchantiales</taxon>
        <taxon>Marchantiaceae</taxon>
        <taxon>Marchantia</taxon>
    </lineage>
</organism>
<dbReference type="EMBL" id="KZ772673">
    <property type="protein sequence ID" value="PTQ50514.1"/>
    <property type="molecule type" value="Genomic_DNA"/>
</dbReference>
<dbReference type="Proteomes" id="UP000244005">
    <property type="component" value="Unassembled WGS sequence"/>
</dbReference>
<proteinExistence type="predicted"/>
<name>A0A2R6XWN3_MARPO</name>